<dbReference type="Proteomes" id="UP001597262">
    <property type="component" value="Unassembled WGS sequence"/>
</dbReference>
<feature type="domain" description="HTH marR-type" evidence="4">
    <location>
        <begin position="3"/>
        <end position="134"/>
    </location>
</feature>
<proteinExistence type="predicted"/>
<dbReference type="InterPro" id="IPR000835">
    <property type="entry name" value="HTH_MarR-typ"/>
</dbReference>
<dbReference type="PROSITE" id="PS50995">
    <property type="entry name" value="HTH_MARR_2"/>
    <property type="match status" value="1"/>
</dbReference>
<keyword evidence="3" id="KW-0804">Transcription</keyword>
<reference evidence="6" key="1">
    <citation type="journal article" date="2019" name="Int. J. Syst. Evol. Microbiol.">
        <title>The Global Catalogue of Microorganisms (GCM) 10K type strain sequencing project: providing services to taxonomists for standard genome sequencing and annotation.</title>
        <authorList>
            <consortium name="The Broad Institute Genomics Platform"/>
            <consortium name="The Broad Institute Genome Sequencing Center for Infectious Disease"/>
            <person name="Wu L."/>
            <person name="Ma J."/>
        </authorList>
    </citation>
    <scope>NUCLEOTIDE SEQUENCE [LARGE SCALE GENOMIC DNA]</scope>
    <source>
        <strain evidence="6">CCUG 59189</strain>
    </source>
</reference>
<name>A0ABW3RS11_9BACL</name>
<dbReference type="EMBL" id="JBHTLM010000001">
    <property type="protein sequence ID" value="MFD1174915.1"/>
    <property type="molecule type" value="Genomic_DNA"/>
</dbReference>
<accession>A0ABW3RS11</accession>
<dbReference type="PRINTS" id="PR00598">
    <property type="entry name" value="HTHMARR"/>
</dbReference>
<sequence>MNSDQLIHLLYQTTRAISQGLNQALTDHGLYSSEWSVIKAIKEKGTISQIMLANYLNIEPAAISKTLVKLEEKGFVERGTGSDKREKKVFLTEKGQSEFPVWEKVVEKHRQAILADLSEEKQNQLYEMVQSIYVNTQKYKD</sequence>
<dbReference type="InterPro" id="IPR036390">
    <property type="entry name" value="WH_DNA-bd_sf"/>
</dbReference>
<dbReference type="Gene3D" id="1.10.10.10">
    <property type="entry name" value="Winged helix-like DNA-binding domain superfamily/Winged helix DNA-binding domain"/>
    <property type="match status" value="1"/>
</dbReference>
<evidence type="ECO:0000259" key="4">
    <source>
        <dbReference type="PROSITE" id="PS50995"/>
    </source>
</evidence>
<evidence type="ECO:0000256" key="3">
    <source>
        <dbReference type="ARBA" id="ARBA00023163"/>
    </source>
</evidence>
<dbReference type="PANTHER" id="PTHR42756:SF1">
    <property type="entry name" value="TRANSCRIPTIONAL REPRESSOR OF EMRAB OPERON"/>
    <property type="match status" value="1"/>
</dbReference>
<evidence type="ECO:0000313" key="5">
    <source>
        <dbReference type="EMBL" id="MFD1174915.1"/>
    </source>
</evidence>
<dbReference type="SMART" id="SM00347">
    <property type="entry name" value="HTH_MARR"/>
    <property type="match status" value="1"/>
</dbReference>
<dbReference type="RefSeq" id="WP_379315756.1">
    <property type="nucleotide sequence ID" value="NZ_JBHTLM010000001.1"/>
</dbReference>
<dbReference type="PANTHER" id="PTHR42756">
    <property type="entry name" value="TRANSCRIPTIONAL REGULATOR, MARR"/>
    <property type="match status" value="1"/>
</dbReference>
<gene>
    <name evidence="5" type="ORF">ACFQ3W_01160</name>
</gene>
<evidence type="ECO:0000256" key="1">
    <source>
        <dbReference type="ARBA" id="ARBA00023015"/>
    </source>
</evidence>
<dbReference type="Pfam" id="PF01047">
    <property type="entry name" value="MarR"/>
    <property type="match status" value="1"/>
</dbReference>
<protein>
    <submittedName>
        <fullName evidence="5">MarR family winged helix-turn-helix transcriptional regulator</fullName>
    </submittedName>
</protein>
<dbReference type="InterPro" id="IPR036388">
    <property type="entry name" value="WH-like_DNA-bd_sf"/>
</dbReference>
<dbReference type="SUPFAM" id="SSF46785">
    <property type="entry name" value="Winged helix' DNA-binding domain"/>
    <property type="match status" value="1"/>
</dbReference>
<keyword evidence="1" id="KW-0805">Transcription regulation</keyword>
<evidence type="ECO:0000313" key="6">
    <source>
        <dbReference type="Proteomes" id="UP001597262"/>
    </source>
</evidence>
<evidence type="ECO:0000256" key="2">
    <source>
        <dbReference type="ARBA" id="ARBA00023125"/>
    </source>
</evidence>
<keyword evidence="6" id="KW-1185">Reference proteome</keyword>
<comment type="caution">
    <text evidence="5">The sequence shown here is derived from an EMBL/GenBank/DDBJ whole genome shotgun (WGS) entry which is preliminary data.</text>
</comment>
<organism evidence="5 6">
    <name type="scientific">Paenibacillus puldeungensis</name>
    <dbReference type="NCBI Taxonomy" id="696536"/>
    <lineage>
        <taxon>Bacteria</taxon>
        <taxon>Bacillati</taxon>
        <taxon>Bacillota</taxon>
        <taxon>Bacilli</taxon>
        <taxon>Bacillales</taxon>
        <taxon>Paenibacillaceae</taxon>
        <taxon>Paenibacillus</taxon>
    </lineage>
</organism>
<keyword evidence="2" id="KW-0238">DNA-binding</keyword>